<evidence type="ECO:0000313" key="1">
    <source>
        <dbReference type="EMBL" id="QSB14681.1"/>
    </source>
</evidence>
<protein>
    <submittedName>
        <fullName evidence="1">Uncharacterized protein</fullName>
    </submittedName>
</protein>
<sequence>MDLSTAATRDAAEVLDRALAGEADAVAGTFHSVVAKGGVTSAYDVAWCLAQTTVGDQLARGPWRLEFPDIDQAPYEARWVARFLSAYANGDPGTGTALCRAAQSDGHLTDCLLTLAGSAAATLRRRFT</sequence>
<dbReference type="RefSeq" id="WP_239676832.1">
    <property type="nucleotide sequence ID" value="NZ_CP070499.1"/>
</dbReference>
<proteinExistence type="predicted"/>
<keyword evidence="2" id="KW-1185">Reference proteome</keyword>
<accession>A0A895YB90</accession>
<dbReference type="EMBL" id="CP070499">
    <property type="protein sequence ID" value="QSB14681.1"/>
    <property type="molecule type" value="Genomic_DNA"/>
</dbReference>
<evidence type="ECO:0000313" key="2">
    <source>
        <dbReference type="Proteomes" id="UP000662857"/>
    </source>
</evidence>
<reference evidence="1" key="1">
    <citation type="submission" date="2021-02" db="EMBL/GenBank/DDBJ databases">
        <title>Natrosporangium hydrolyticum gen. nov., sp. nov, a haloalkaliphilic actinobacterium from a soda solonchak soil.</title>
        <authorList>
            <person name="Sorokin D.Y."/>
            <person name="Khijniak T.V."/>
            <person name="Zakharycheva A.P."/>
            <person name="Boueva O.V."/>
            <person name="Ariskina E.V."/>
            <person name="Hahnke R.L."/>
            <person name="Bunk B."/>
            <person name="Sproer C."/>
            <person name="Schumann P."/>
            <person name="Evtushenko L.I."/>
            <person name="Kublanov I.V."/>
        </authorList>
    </citation>
    <scope>NUCLEOTIDE SEQUENCE</scope>
    <source>
        <strain evidence="1">DSM 106523</strain>
    </source>
</reference>
<name>A0A895YB90_9ACTN</name>
<dbReference type="Proteomes" id="UP000662857">
    <property type="component" value="Chromosome"/>
</dbReference>
<organism evidence="1 2">
    <name type="scientific">Natronosporangium hydrolyticum</name>
    <dbReference type="NCBI Taxonomy" id="2811111"/>
    <lineage>
        <taxon>Bacteria</taxon>
        <taxon>Bacillati</taxon>
        <taxon>Actinomycetota</taxon>
        <taxon>Actinomycetes</taxon>
        <taxon>Micromonosporales</taxon>
        <taxon>Micromonosporaceae</taxon>
        <taxon>Natronosporangium</taxon>
    </lineage>
</organism>
<gene>
    <name evidence="1" type="ORF">JQS43_25025</name>
</gene>
<dbReference type="AlphaFoldDB" id="A0A895YB90"/>
<dbReference type="KEGG" id="nhy:JQS43_25025"/>